<dbReference type="SMART" id="SM00589">
    <property type="entry name" value="PRY"/>
    <property type="match status" value="1"/>
</dbReference>
<accession>A0AAV7WB44</accession>
<evidence type="ECO:0000256" key="4">
    <source>
        <dbReference type="ARBA" id="ARBA00023054"/>
    </source>
</evidence>
<dbReference type="InterPro" id="IPR013320">
    <property type="entry name" value="ConA-like_dom_sf"/>
</dbReference>
<proteinExistence type="predicted"/>
<dbReference type="PROSITE" id="PS50188">
    <property type="entry name" value="B302_SPRY"/>
    <property type="match status" value="1"/>
</dbReference>
<dbReference type="InterPro" id="IPR006574">
    <property type="entry name" value="PRY"/>
</dbReference>
<dbReference type="CDD" id="cd19762">
    <property type="entry name" value="Bbox2_TRIM7-like"/>
    <property type="match status" value="1"/>
</dbReference>
<dbReference type="Pfam" id="PF00622">
    <property type="entry name" value="SPRY"/>
    <property type="match status" value="1"/>
</dbReference>
<dbReference type="SUPFAM" id="SSF49899">
    <property type="entry name" value="Concanavalin A-like lectins/glucanases"/>
    <property type="match status" value="1"/>
</dbReference>
<evidence type="ECO:0000256" key="2">
    <source>
        <dbReference type="ARBA" id="ARBA00022771"/>
    </source>
</evidence>
<dbReference type="PRINTS" id="PR01407">
    <property type="entry name" value="BUTYPHLNCDUF"/>
</dbReference>
<evidence type="ECO:0000256" key="1">
    <source>
        <dbReference type="ARBA" id="ARBA00022723"/>
    </source>
</evidence>
<evidence type="ECO:0000313" key="10">
    <source>
        <dbReference type="Proteomes" id="UP001066276"/>
    </source>
</evidence>
<dbReference type="EMBL" id="JANPWB010000002">
    <property type="protein sequence ID" value="KAJ1211234.1"/>
    <property type="molecule type" value="Genomic_DNA"/>
</dbReference>
<evidence type="ECO:0008006" key="11">
    <source>
        <dbReference type="Google" id="ProtNLM"/>
    </source>
</evidence>
<dbReference type="InterPro" id="IPR001870">
    <property type="entry name" value="B30.2/SPRY"/>
</dbReference>
<dbReference type="InterPro" id="IPR003879">
    <property type="entry name" value="Butyrophylin_SPRY"/>
</dbReference>
<evidence type="ECO:0000313" key="9">
    <source>
        <dbReference type="EMBL" id="KAJ1211234.1"/>
    </source>
</evidence>
<dbReference type="PROSITE" id="PS50089">
    <property type="entry name" value="ZF_RING_2"/>
    <property type="match status" value="1"/>
</dbReference>
<dbReference type="InterPro" id="IPR050143">
    <property type="entry name" value="TRIM/RBCC"/>
</dbReference>
<evidence type="ECO:0000256" key="3">
    <source>
        <dbReference type="ARBA" id="ARBA00022833"/>
    </source>
</evidence>
<keyword evidence="4" id="KW-0175">Coiled coil</keyword>
<comment type="caution">
    <text evidence="9">The sequence shown here is derived from an EMBL/GenBank/DDBJ whole genome shotgun (WGS) entry which is preliminary data.</text>
</comment>
<dbReference type="SUPFAM" id="SSF57845">
    <property type="entry name" value="B-box zinc-binding domain"/>
    <property type="match status" value="1"/>
</dbReference>
<evidence type="ECO:0000259" key="7">
    <source>
        <dbReference type="PROSITE" id="PS50119"/>
    </source>
</evidence>
<reference evidence="9" key="1">
    <citation type="journal article" date="2022" name="bioRxiv">
        <title>Sequencing and chromosome-scale assembly of the giantPleurodeles waltlgenome.</title>
        <authorList>
            <person name="Brown T."/>
            <person name="Elewa A."/>
            <person name="Iarovenko S."/>
            <person name="Subramanian E."/>
            <person name="Araus A.J."/>
            <person name="Petzold A."/>
            <person name="Susuki M."/>
            <person name="Suzuki K.-i.T."/>
            <person name="Hayashi T."/>
            <person name="Toyoda A."/>
            <person name="Oliveira C."/>
            <person name="Osipova E."/>
            <person name="Leigh N.D."/>
            <person name="Simon A."/>
            <person name="Yun M.H."/>
        </authorList>
    </citation>
    <scope>NUCLEOTIDE SEQUENCE</scope>
    <source>
        <strain evidence="9">20211129_DDA</strain>
        <tissue evidence="9">Liver</tissue>
    </source>
</reference>
<keyword evidence="3" id="KW-0862">Zinc</keyword>
<evidence type="ECO:0000259" key="8">
    <source>
        <dbReference type="PROSITE" id="PS50188"/>
    </source>
</evidence>
<dbReference type="PROSITE" id="PS00518">
    <property type="entry name" value="ZF_RING_1"/>
    <property type="match status" value="1"/>
</dbReference>
<dbReference type="SMART" id="SM00336">
    <property type="entry name" value="BBOX"/>
    <property type="match status" value="1"/>
</dbReference>
<feature type="domain" description="B30.2/SPRY" evidence="8">
    <location>
        <begin position="255"/>
        <end position="455"/>
    </location>
</feature>
<keyword evidence="2 5" id="KW-0863">Zinc-finger</keyword>
<sequence>MAEANPVEHLMEETKCPICLDYYTDPVTTQCGHNFCRPCLTSCWAGAASHFPCPECRKKSLKGALSSNRQLAKIVQIAREFSQQAAQRQVRGECARHREKLRLFCKEEGRAICVVCRESKEHRAHEVVPIEEAALEYKGKLKIWLDPLKQEKKDIEEHRSTVEKRASALQTQIANEKQRTLAGFDRLYQILRNKEQMFLSQLEEMDKKIMVARDANMTKLSDDISLLDKLIVEMQEKMLWPAEEFLKDVKDALKRCENVKFCKPEEKRKYYKVFPTMDPKTANPSLNLSADGRSVRWGASRSEVLPRNISRLTSSQYTAPLCVLGYAVLTSRRLYWEVEVCGVSGWSVGGNWRVGVARQTARTKDTAITPSPAVGIWAVERRRKQGTYQALTLPVTPLELRVSPKKIGLFLDYEAGRLTFYNADSNEHIYTFIDSFKHALLPYFGVCTQTELKLV</sequence>
<dbReference type="Gene3D" id="3.30.160.60">
    <property type="entry name" value="Classic Zinc Finger"/>
    <property type="match status" value="1"/>
</dbReference>
<dbReference type="Gene3D" id="3.30.40.10">
    <property type="entry name" value="Zinc/RING finger domain, C3HC4 (zinc finger)"/>
    <property type="match status" value="1"/>
</dbReference>
<dbReference type="InterPro" id="IPR013083">
    <property type="entry name" value="Znf_RING/FYVE/PHD"/>
</dbReference>
<dbReference type="SUPFAM" id="SSF57850">
    <property type="entry name" value="RING/U-box"/>
    <property type="match status" value="1"/>
</dbReference>
<dbReference type="Pfam" id="PF00643">
    <property type="entry name" value="zf-B_box"/>
    <property type="match status" value="1"/>
</dbReference>
<dbReference type="SMART" id="SM00449">
    <property type="entry name" value="SPRY"/>
    <property type="match status" value="1"/>
</dbReference>
<feature type="domain" description="RING-type" evidence="6">
    <location>
        <begin position="16"/>
        <end position="57"/>
    </location>
</feature>
<dbReference type="Gene3D" id="2.60.120.920">
    <property type="match status" value="1"/>
</dbReference>
<evidence type="ECO:0000256" key="5">
    <source>
        <dbReference type="PROSITE-ProRule" id="PRU00024"/>
    </source>
</evidence>
<organism evidence="9 10">
    <name type="scientific">Pleurodeles waltl</name>
    <name type="common">Iberian ribbed newt</name>
    <dbReference type="NCBI Taxonomy" id="8319"/>
    <lineage>
        <taxon>Eukaryota</taxon>
        <taxon>Metazoa</taxon>
        <taxon>Chordata</taxon>
        <taxon>Craniata</taxon>
        <taxon>Vertebrata</taxon>
        <taxon>Euteleostomi</taxon>
        <taxon>Amphibia</taxon>
        <taxon>Batrachia</taxon>
        <taxon>Caudata</taxon>
        <taxon>Salamandroidea</taxon>
        <taxon>Salamandridae</taxon>
        <taxon>Pleurodelinae</taxon>
        <taxon>Pleurodeles</taxon>
    </lineage>
</organism>
<dbReference type="InterPro" id="IPR043136">
    <property type="entry name" value="B30.2/SPRY_sf"/>
</dbReference>
<dbReference type="AlphaFoldDB" id="A0AAV7WB44"/>
<protein>
    <recommendedName>
        <fullName evidence="11">E3 ubiquitin-protein ligase TRIM39-like</fullName>
    </recommendedName>
</protein>
<dbReference type="Proteomes" id="UP001066276">
    <property type="component" value="Chromosome 1_2"/>
</dbReference>
<dbReference type="InterPro" id="IPR000315">
    <property type="entry name" value="Znf_B-box"/>
</dbReference>
<dbReference type="InterPro" id="IPR003877">
    <property type="entry name" value="SPRY_dom"/>
</dbReference>
<dbReference type="GO" id="GO:0008270">
    <property type="term" value="F:zinc ion binding"/>
    <property type="evidence" value="ECO:0007669"/>
    <property type="project" value="UniProtKB-KW"/>
</dbReference>
<dbReference type="PROSITE" id="PS50119">
    <property type="entry name" value="ZF_BBOX"/>
    <property type="match status" value="1"/>
</dbReference>
<dbReference type="InterPro" id="IPR001841">
    <property type="entry name" value="Znf_RING"/>
</dbReference>
<gene>
    <name evidence="9" type="ORF">NDU88_006595</name>
</gene>
<keyword evidence="1" id="KW-0479">Metal-binding</keyword>
<evidence type="ECO:0000259" key="6">
    <source>
        <dbReference type="PROSITE" id="PS50089"/>
    </source>
</evidence>
<feature type="domain" description="B box-type" evidence="7">
    <location>
        <begin position="94"/>
        <end position="130"/>
    </location>
</feature>
<dbReference type="Pfam" id="PF15227">
    <property type="entry name" value="zf-C3HC4_4"/>
    <property type="match status" value="1"/>
</dbReference>
<dbReference type="SMART" id="SM00184">
    <property type="entry name" value="RING"/>
    <property type="match status" value="1"/>
</dbReference>
<dbReference type="InterPro" id="IPR017907">
    <property type="entry name" value="Znf_RING_CS"/>
</dbReference>
<name>A0AAV7WB44_PLEWA</name>
<keyword evidence="10" id="KW-1185">Reference proteome</keyword>
<dbReference type="Pfam" id="PF13765">
    <property type="entry name" value="PRY"/>
    <property type="match status" value="1"/>
</dbReference>
<dbReference type="PANTHER" id="PTHR24103">
    <property type="entry name" value="E3 UBIQUITIN-PROTEIN LIGASE TRIM"/>
    <property type="match status" value="1"/>
</dbReference>